<accession>A0A399EKJ8</accession>
<dbReference type="Gene3D" id="2.60.40.1190">
    <property type="match status" value="1"/>
</dbReference>
<dbReference type="Pfam" id="PF09985">
    <property type="entry name" value="Glucodextran_C"/>
    <property type="match status" value="1"/>
</dbReference>
<dbReference type="Proteomes" id="UP000265341">
    <property type="component" value="Unassembled WGS sequence"/>
</dbReference>
<feature type="compositionally biased region" description="Basic and acidic residues" evidence="1">
    <location>
        <begin position="240"/>
        <end position="251"/>
    </location>
</feature>
<dbReference type="OrthoDB" id="31242at2"/>
<reference evidence="4 5" key="1">
    <citation type="submission" date="2018-08" db="EMBL/GenBank/DDBJ databases">
        <title>Meiothermus roseus NBRC 110900 genome sequencing project.</title>
        <authorList>
            <person name="Da Costa M.S."/>
            <person name="Albuquerque L."/>
            <person name="Raposo P."/>
            <person name="Froufe H.J.C."/>
            <person name="Barroso C.S."/>
            <person name="Egas C."/>
        </authorList>
    </citation>
    <scope>NUCLEOTIDE SEQUENCE [LARGE SCALE GENOMIC DNA]</scope>
    <source>
        <strain evidence="4 5">NBRC 110900</strain>
    </source>
</reference>
<feature type="transmembrane region" description="Helical" evidence="2">
    <location>
        <begin position="206"/>
        <end position="225"/>
    </location>
</feature>
<proteinExistence type="predicted"/>
<evidence type="ECO:0000313" key="5">
    <source>
        <dbReference type="Proteomes" id="UP000265341"/>
    </source>
</evidence>
<name>A0A399EKJ8_9DEIN</name>
<dbReference type="InterPro" id="IPR019248">
    <property type="entry name" value="Glucodextran_C"/>
</dbReference>
<gene>
    <name evidence="4" type="ORF">Mrose_02817</name>
</gene>
<dbReference type="RefSeq" id="WP_119279333.1">
    <property type="nucleotide sequence ID" value="NZ_QWLA01000065.1"/>
</dbReference>
<feature type="region of interest" description="Disordered" evidence="1">
    <location>
        <begin position="231"/>
        <end position="251"/>
    </location>
</feature>
<comment type="caution">
    <text evidence="4">The sequence shown here is derived from an EMBL/GenBank/DDBJ whole genome shotgun (WGS) entry which is preliminary data.</text>
</comment>
<evidence type="ECO:0000256" key="1">
    <source>
        <dbReference type="SAM" id="MobiDB-lite"/>
    </source>
</evidence>
<dbReference type="SUPFAM" id="SSF49344">
    <property type="entry name" value="CBD9-like"/>
    <property type="match status" value="1"/>
</dbReference>
<evidence type="ECO:0000256" key="2">
    <source>
        <dbReference type="SAM" id="Phobius"/>
    </source>
</evidence>
<feature type="domain" description="Glucodextranase-like C-terminal" evidence="3">
    <location>
        <begin position="6"/>
        <end position="109"/>
    </location>
</feature>
<sequence>MIPLLLTDRIGDDHGLGYGYPQAGLYSEVGFADLTGFQAIERDGRLVLRVRLARYANPLQAPQGFSLTVVGIYLDTAPGGAEELPGAGFKTPGGQGWEQAVLLTGWGAEQRDPGGGSQALELHRNGDWLEVWPNIPPGDYGYYVTVGLYDPFTPWHFRPTRPGGGAWTINAPLDAPAAVDVLANDQASAYQSGVLPPVRIGTDRNLWAWIAAGAGLLTFILAFLIPRRPPRRARGGGKAGKGEDIDIDFGK</sequence>
<dbReference type="AlphaFoldDB" id="A0A399EKJ8"/>
<dbReference type="CDD" id="cd09626">
    <property type="entry name" value="DOMON_glucodextranase_like"/>
    <property type="match status" value="1"/>
</dbReference>
<evidence type="ECO:0000313" key="4">
    <source>
        <dbReference type="EMBL" id="RIH83983.1"/>
    </source>
</evidence>
<keyword evidence="2" id="KW-0472">Membrane</keyword>
<keyword evidence="5" id="KW-1185">Reference proteome</keyword>
<organism evidence="4 5">
    <name type="scientific">Calidithermus roseus</name>
    <dbReference type="NCBI Taxonomy" id="1644118"/>
    <lineage>
        <taxon>Bacteria</taxon>
        <taxon>Thermotogati</taxon>
        <taxon>Deinococcota</taxon>
        <taxon>Deinococci</taxon>
        <taxon>Thermales</taxon>
        <taxon>Thermaceae</taxon>
        <taxon>Calidithermus</taxon>
    </lineage>
</organism>
<protein>
    <recommendedName>
        <fullName evidence="3">Glucodextranase-like C-terminal domain-containing protein</fullName>
    </recommendedName>
</protein>
<evidence type="ECO:0000259" key="3">
    <source>
        <dbReference type="Pfam" id="PF09985"/>
    </source>
</evidence>
<keyword evidence="2" id="KW-0812">Transmembrane</keyword>
<dbReference type="EMBL" id="QWLA01000065">
    <property type="protein sequence ID" value="RIH83983.1"/>
    <property type="molecule type" value="Genomic_DNA"/>
</dbReference>
<keyword evidence="2" id="KW-1133">Transmembrane helix</keyword>